<reference evidence="5" key="2">
    <citation type="journal article" date="2021" name="PeerJ">
        <title>Extensive microbial diversity within the chicken gut microbiome revealed by metagenomics and culture.</title>
        <authorList>
            <person name="Gilroy R."/>
            <person name="Ravi A."/>
            <person name="Getino M."/>
            <person name="Pursley I."/>
            <person name="Horton D.L."/>
            <person name="Alikhan N.F."/>
            <person name="Baker D."/>
            <person name="Gharbi K."/>
            <person name="Hall N."/>
            <person name="Watson M."/>
            <person name="Adriaenssens E.M."/>
            <person name="Foster-Nyarko E."/>
            <person name="Jarju S."/>
            <person name="Secka A."/>
            <person name="Antonio M."/>
            <person name="Oren A."/>
            <person name="Chaudhuri R.R."/>
            <person name="La Ragione R."/>
            <person name="Hildebrand F."/>
            <person name="Pallen M.J."/>
        </authorList>
    </citation>
    <scope>NUCLEOTIDE SEQUENCE</scope>
    <source>
        <strain evidence="5">CHK121-14286</strain>
    </source>
</reference>
<comment type="similarity">
    <text evidence="1 4">Belongs to the V-ATPase F subunit family.</text>
</comment>
<dbReference type="SUPFAM" id="SSF159468">
    <property type="entry name" value="AtpF-like"/>
    <property type="match status" value="1"/>
</dbReference>
<evidence type="ECO:0000313" key="5">
    <source>
        <dbReference type="EMBL" id="HIR65301.1"/>
    </source>
</evidence>
<dbReference type="EMBL" id="DVHL01000002">
    <property type="protein sequence ID" value="HIR65301.1"/>
    <property type="molecule type" value="Genomic_DNA"/>
</dbReference>
<protein>
    <recommendedName>
        <fullName evidence="4">V-type ATP synthase subunit F</fullName>
    </recommendedName>
    <alternativeName>
        <fullName evidence="4">V-ATPase subunit F</fullName>
    </alternativeName>
</protein>
<evidence type="ECO:0000256" key="4">
    <source>
        <dbReference type="HAMAP-Rule" id="MF_00312"/>
    </source>
</evidence>
<evidence type="ECO:0000256" key="3">
    <source>
        <dbReference type="ARBA" id="ARBA00023065"/>
    </source>
</evidence>
<dbReference type="NCBIfam" id="NF002384">
    <property type="entry name" value="PRK01395.1"/>
    <property type="match status" value="1"/>
</dbReference>
<name>A0A9D1J7H5_9BACT</name>
<dbReference type="AlphaFoldDB" id="A0A9D1J7H5"/>
<evidence type="ECO:0000313" key="6">
    <source>
        <dbReference type="Proteomes" id="UP000824200"/>
    </source>
</evidence>
<evidence type="ECO:0000256" key="1">
    <source>
        <dbReference type="ARBA" id="ARBA00010148"/>
    </source>
</evidence>
<dbReference type="InterPro" id="IPR036906">
    <property type="entry name" value="ATPase_V1_fsu_sf"/>
</dbReference>
<dbReference type="HAMAP" id="MF_00312">
    <property type="entry name" value="ATP_synth_F_arch"/>
    <property type="match status" value="1"/>
</dbReference>
<dbReference type="Pfam" id="PF01990">
    <property type="entry name" value="ATP-synt_F"/>
    <property type="match status" value="1"/>
</dbReference>
<keyword evidence="3 4" id="KW-0406">Ion transport</keyword>
<dbReference type="GO" id="GO:0046961">
    <property type="term" value="F:proton-transporting ATPase activity, rotational mechanism"/>
    <property type="evidence" value="ECO:0007669"/>
    <property type="project" value="InterPro"/>
</dbReference>
<comment type="caution">
    <text evidence="5">The sequence shown here is derived from an EMBL/GenBank/DDBJ whole genome shotgun (WGS) entry which is preliminary data.</text>
</comment>
<keyword evidence="2 4" id="KW-0813">Transport</keyword>
<accession>A0A9D1J7H5</accession>
<comment type="function">
    <text evidence="4">Produces ATP from ADP in the presence of a proton gradient across the membrane.</text>
</comment>
<dbReference type="GO" id="GO:0046933">
    <property type="term" value="F:proton-transporting ATP synthase activity, rotational mechanism"/>
    <property type="evidence" value="ECO:0007669"/>
    <property type="project" value="UniProtKB-UniRule"/>
</dbReference>
<dbReference type="InterPro" id="IPR008218">
    <property type="entry name" value="ATPase_V1-cplx_f_g_su"/>
</dbReference>
<dbReference type="GO" id="GO:0042777">
    <property type="term" value="P:proton motive force-driven plasma membrane ATP synthesis"/>
    <property type="evidence" value="ECO:0007669"/>
    <property type="project" value="UniProtKB-UniRule"/>
</dbReference>
<proteinExistence type="inferred from homology"/>
<keyword evidence="4" id="KW-0066">ATP synthesis</keyword>
<reference evidence="5" key="1">
    <citation type="submission" date="2020-10" db="EMBL/GenBank/DDBJ databases">
        <authorList>
            <person name="Gilroy R."/>
        </authorList>
    </citation>
    <scope>NUCLEOTIDE SEQUENCE</scope>
    <source>
        <strain evidence="5">CHK121-14286</strain>
    </source>
</reference>
<dbReference type="Proteomes" id="UP000824200">
    <property type="component" value="Unassembled WGS sequence"/>
</dbReference>
<keyword evidence="4" id="KW-0375">Hydrogen ion transport</keyword>
<dbReference type="Gene3D" id="3.40.50.10580">
    <property type="entry name" value="ATPase, V1 complex, subunit F"/>
    <property type="match status" value="1"/>
</dbReference>
<gene>
    <name evidence="4" type="primary">atpF</name>
    <name evidence="5" type="ORF">IAC95_00190</name>
</gene>
<dbReference type="InterPro" id="IPR022944">
    <property type="entry name" value="ATPase_V1-cplx_fsu_bac/arc"/>
</dbReference>
<evidence type="ECO:0000256" key="2">
    <source>
        <dbReference type="ARBA" id="ARBA00022448"/>
    </source>
</evidence>
<sequence>MVEKIAVIGDKDSVLAFRSVGVEVFDATTASEAKALVRKLSQEQYAVVIIAENLAEQIPDVLEKVKTQSFPAIVPIPTTAESSGFGMKGIKNNVEKAIGIDIIFNKEDKQ</sequence>
<dbReference type="GO" id="GO:0005524">
    <property type="term" value="F:ATP binding"/>
    <property type="evidence" value="ECO:0007669"/>
    <property type="project" value="UniProtKB-UniRule"/>
</dbReference>
<organism evidence="5 6">
    <name type="scientific">Candidatus Fimimonas gallinarum</name>
    <dbReference type="NCBI Taxonomy" id="2840821"/>
    <lineage>
        <taxon>Bacteria</taxon>
        <taxon>Pseudomonadati</taxon>
        <taxon>Myxococcota</taxon>
        <taxon>Myxococcia</taxon>
        <taxon>Myxococcales</taxon>
        <taxon>Cystobacterineae</taxon>
        <taxon>Myxococcaceae</taxon>
        <taxon>Myxococcaceae incertae sedis</taxon>
        <taxon>Candidatus Fimimonas</taxon>
    </lineage>
</organism>